<evidence type="ECO:0000313" key="2">
    <source>
        <dbReference type="Proteomes" id="UP001060085"/>
    </source>
</evidence>
<keyword evidence="2" id="KW-1185">Reference proteome</keyword>
<name>A0ACC0B1S2_CATRO</name>
<comment type="caution">
    <text evidence="1">The sequence shown here is derived from an EMBL/GenBank/DDBJ whole genome shotgun (WGS) entry which is preliminary data.</text>
</comment>
<organism evidence="1 2">
    <name type="scientific">Catharanthus roseus</name>
    <name type="common">Madagascar periwinkle</name>
    <name type="synonym">Vinca rosea</name>
    <dbReference type="NCBI Taxonomy" id="4058"/>
    <lineage>
        <taxon>Eukaryota</taxon>
        <taxon>Viridiplantae</taxon>
        <taxon>Streptophyta</taxon>
        <taxon>Embryophyta</taxon>
        <taxon>Tracheophyta</taxon>
        <taxon>Spermatophyta</taxon>
        <taxon>Magnoliopsida</taxon>
        <taxon>eudicotyledons</taxon>
        <taxon>Gunneridae</taxon>
        <taxon>Pentapetalae</taxon>
        <taxon>asterids</taxon>
        <taxon>lamiids</taxon>
        <taxon>Gentianales</taxon>
        <taxon>Apocynaceae</taxon>
        <taxon>Rauvolfioideae</taxon>
        <taxon>Vinceae</taxon>
        <taxon>Catharanthinae</taxon>
        <taxon>Catharanthus</taxon>
    </lineage>
</organism>
<dbReference type="Proteomes" id="UP001060085">
    <property type="component" value="Linkage Group LG04"/>
</dbReference>
<proteinExistence type="predicted"/>
<accession>A0ACC0B1S2</accession>
<dbReference type="EMBL" id="CM044704">
    <property type="protein sequence ID" value="KAI5666583.1"/>
    <property type="molecule type" value="Genomic_DNA"/>
</dbReference>
<evidence type="ECO:0000313" key="1">
    <source>
        <dbReference type="EMBL" id="KAI5666583.1"/>
    </source>
</evidence>
<sequence>MEGMEIIPNLFEDIAWGPLLTVTESYYPKMVYEIYANLHKGRVQKMLNTILGILENGIRFYTKNKKCFDPNLYRERGFEELFTKGEVLKRHDGRNEGMLVRGGQDDNDESDEDDEENKEEEAMNVDEDESEEEPEEETFRREMRQKKRQERKQEEEKKTDEALKKAKQKGSFRLFRKKNKRCTKGVSKVIYKEAKDHSRLQNFMKMKWSS</sequence>
<reference evidence="2" key="1">
    <citation type="journal article" date="2023" name="Nat. Plants">
        <title>Single-cell RNA sequencing provides a high-resolution roadmap for understanding the multicellular compartmentation of specialized metabolism.</title>
        <authorList>
            <person name="Sun S."/>
            <person name="Shen X."/>
            <person name="Li Y."/>
            <person name="Li Y."/>
            <person name="Wang S."/>
            <person name="Li R."/>
            <person name="Zhang H."/>
            <person name="Shen G."/>
            <person name="Guo B."/>
            <person name="Wei J."/>
            <person name="Xu J."/>
            <person name="St-Pierre B."/>
            <person name="Chen S."/>
            <person name="Sun C."/>
        </authorList>
    </citation>
    <scope>NUCLEOTIDE SEQUENCE [LARGE SCALE GENOMIC DNA]</scope>
</reference>
<gene>
    <name evidence="1" type="ORF">M9H77_16436</name>
</gene>
<protein>
    <submittedName>
        <fullName evidence="1">Uncharacterized protein</fullName>
    </submittedName>
</protein>